<dbReference type="PIRSF" id="PIRSF015601">
    <property type="entry name" value="MTase_slr0722"/>
    <property type="match status" value="1"/>
</dbReference>
<comment type="function">
    <text evidence="10 12">Specifically methylates the N3 position of the uracil ring of uridine 1498 (m3U1498) in 16S rRNA. Acts on the fully assembled 30S ribosomal subunit.</text>
</comment>
<evidence type="ECO:0000259" key="14">
    <source>
        <dbReference type="Pfam" id="PF20260"/>
    </source>
</evidence>
<evidence type="ECO:0000256" key="6">
    <source>
        <dbReference type="ARBA" id="ARBA00022552"/>
    </source>
</evidence>
<evidence type="ECO:0000256" key="8">
    <source>
        <dbReference type="ARBA" id="ARBA00022679"/>
    </source>
</evidence>
<feature type="domain" description="Ribosomal RNA small subunit methyltransferase E PUA-like" evidence="14">
    <location>
        <begin position="18"/>
        <end position="62"/>
    </location>
</feature>
<keyword evidence="16" id="KW-1185">Reference proteome</keyword>
<keyword evidence="9 12" id="KW-0949">S-adenosyl-L-methionine</keyword>
<dbReference type="InterPro" id="IPR006700">
    <property type="entry name" value="RsmE"/>
</dbReference>
<dbReference type="EMBL" id="BAABGT010000123">
    <property type="protein sequence ID" value="GAA4560866.1"/>
    <property type="molecule type" value="Genomic_DNA"/>
</dbReference>
<evidence type="ECO:0000256" key="4">
    <source>
        <dbReference type="ARBA" id="ARBA00013673"/>
    </source>
</evidence>
<evidence type="ECO:0000256" key="1">
    <source>
        <dbReference type="ARBA" id="ARBA00004496"/>
    </source>
</evidence>
<dbReference type="InterPro" id="IPR029026">
    <property type="entry name" value="tRNA_m1G_MTases_N"/>
</dbReference>
<dbReference type="InterPro" id="IPR046887">
    <property type="entry name" value="RsmE_PUA-like"/>
</dbReference>
<dbReference type="InterPro" id="IPR046886">
    <property type="entry name" value="RsmE_MTase_dom"/>
</dbReference>
<dbReference type="SUPFAM" id="SSF75217">
    <property type="entry name" value="alpha/beta knot"/>
    <property type="match status" value="1"/>
</dbReference>
<dbReference type="Pfam" id="PF04452">
    <property type="entry name" value="Methyltrans_RNA"/>
    <property type="match status" value="1"/>
</dbReference>
<keyword evidence="7 12" id="KW-0489">Methyltransferase</keyword>
<evidence type="ECO:0000313" key="15">
    <source>
        <dbReference type="EMBL" id="GAA4560866.1"/>
    </source>
</evidence>
<dbReference type="Proteomes" id="UP001501598">
    <property type="component" value="Unassembled WGS sequence"/>
</dbReference>
<organism evidence="15 16">
    <name type="scientific">Pseudonocardia xishanensis</name>
    <dbReference type="NCBI Taxonomy" id="630995"/>
    <lineage>
        <taxon>Bacteria</taxon>
        <taxon>Bacillati</taxon>
        <taxon>Actinomycetota</taxon>
        <taxon>Actinomycetes</taxon>
        <taxon>Pseudonocardiales</taxon>
        <taxon>Pseudonocardiaceae</taxon>
        <taxon>Pseudonocardia</taxon>
    </lineage>
</organism>
<evidence type="ECO:0000256" key="11">
    <source>
        <dbReference type="ARBA" id="ARBA00047944"/>
    </source>
</evidence>
<evidence type="ECO:0000256" key="12">
    <source>
        <dbReference type="PIRNR" id="PIRNR015601"/>
    </source>
</evidence>
<accession>A0ABP8S3R2</accession>
<gene>
    <name evidence="15" type="ORF">GCM10023175_71760</name>
</gene>
<keyword evidence="6 12" id="KW-0698">rRNA processing</keyword>
<dbReference type="Gene3D" id="2.40.240.20">
    <property type="entry name" value="Hypothetical PUA domain-like, domain 1"/>
    <property type="match status" value="1"/>
</dbReference>
<dbReference type="NCBIfam" id="TIGR00046">
    <property type="entry name" value="RsmE family RNA methyltransferase"/>
    <property type="match status" value="1"/>
</dbReference>
<evidence type="ECO:0000256" key="5">
    <source>
        <dbReference type="ARBA" id="ARBA00022490"/>
    </source>
</evidence>
<dbReference type="RefSeq" id="WP_345428806.1">
    <property type="nucleotide sequence ID" value="NZ_BAABGT010000123.1"/>
</dbReference>
<comment type="similarity">
    <text evidence="2 12">Belongs to the RNA methyltransferase RsmE family.</text>
</comment>
<proteinExistence type="inferred from homology"/>
<dbReference type="EC" id="2.1.1.193" evidence="3 12"/>
<dbReference type="SUPFAM" id="SSF88697">
    <property type="entry name" value="PUA domain-like"/>
    <property type="match status" value="1"/>
</dbReference>
<evidence type="ECO:0000256" key="10">
    <source>
        <dbReference type="ARBA" id="ARBA00025699"/>
    </source>
</evidence>
<comment type="caution">
    <text evidence="15">The sequence shown here is derived from an EMBL/GenBank/DDBJ whole genome shotgun (WGS) entry which is preliminary data.</text>
</comment>
<protein>
    <recommendedName>
        <fullName evidence="4 12">Ribosomal RNA small subunit methyltransferase E</fullName>
        <ecNumber evidence="3 12">2.1.1.193</ecNumber>
    </recommendedName>
</protein>
<reference evidence="16" key="1">
    <citation type="journal article" date="2019" name="Int. J. Syst. Evol. Microbiol.">
        <title>The Global Catalogue of Microorganisms (GCM) 10K type strain sequencing project: providing services to taxonomists for standard genome sequencing and annotation.</title>
        <authorList>
            <consortium name="The Broad Institute Genomics Platform"/>
            <consortium name="The Broad Institute Genome Sequencing Center for Infectious Disease"/>
            <person name="Wu L."/>
            <person name="Ma J."/>
        </authorList>
    </citation>
    <scope>NUCLEOTIDE SEQUENCE [LARGE SCALE GENOMIC DNA]</scope>
    <source>
        <strain evidence="16">JCM 17906</strain>
    </source>
</reference>
<dbReference type="InterPro" id="IPR015947">
    <property type="entry name" value="PUA-like_sf"/>
</dbReference>
<dbReference type="PANTHER" id="PTHR30027:SF3">
    <property type="entry name" value="16S RRNA (URACIL(1498)-N(3))-METHYLTRANSFERASE"/>
    <property type="match status" value="1"/>
</dbReference>
<dbReference type="PANTHER" id="PTHR30027">
    <property type="entry name" value="RIBOSOMAL RNA SMALL SUBUNIT METHYLTRANSFERASE E"/>
    <property type="match status" value="1"/>
</dbReference>
<evidence type="ECO:0000256" key="2">
    <source>
        <dbReference type="ARBA" id="ARBA00005528"/>
    </source>
</evidence>
<comment type="subcellular location">
    <subcellularLocation>
        <location evidence="1 12">Cytoplasm</location>
    </subcellularLocation>
</comment>
<dbReference type="InterPro" id="IPR029028">
    <property type="entry name" value="Alpha/beta_knot_MTases"/>
</dbReference>
<evidence type="ECO:0000256" key="3">
    <source>
        <dbReference type="ARBA" id="ARBA00012328"/>
    </source>
</evidence>
<evidence type="ECO:0000256" key="7">
    <source>
        <dbReference type="ARBA" id="ARBA00022603"/>
    </source>
</evidence>
<dbReference type="Pfam" id="PF20260">
    <property type="entry name" value="PUA_4"/>
    <property type="match status" value="1"/>
</dbReference>
<dbReference type="Gene3D" id="3.40.1280.10">
    <property type="match status" value="1"/>
</dbReference>
<comment type="catalytic activity">
    <reaction evidence="11 12">
        <text>uridine(1498) in 16S rRNA + S-adenosyl-L-methionine = N(3)-methyluridine(1498) in 16S rRNA + S-adenosyl-L-homocysteine + H(+)</text>
        <dbReference type="Rhea" id="RHEA:42920"/>
        <dbReference type="Rhea" id="RHEA-COMP:10283"/>
        <dbReference type="Rhea" id="RHEA-COMP:10284"/>
        <dbReference type="ChEBI" id="CHEBI:15378"/>
        <dbReference type="ChEBI" id="CHEBI:57856"/>
        <dbReference type="ChEBI" id="CHEBI:59789"/>
        <dbReference type="ChEBI" id="CHEBI:65315"/>
        <dbReference type="ChEBI" id="CHEBI:74502"/>
        <dbReference type="EC" id="2.1.1.193"/>
    </reaction>
</comment>
<sequence length="249" mass="25954">MSTPPLFLVPELGDRVLLDGPEGRHAAAVKRIRVGEVVQLSDGRGAVARAEAVVVGKDTVEFAVRSRTEVPAPAVRITLAQALIKGDRAELAVETATEAGVDAIVPWRAARCVAKWEQGPRGEKALAKWRSTVREAAKQARRPWVPAVAEPASTKELAAFAGRVLVLHESAPSVLRAGDLPPSGEVLLVVGPEGGIADEELELLVGAGARVVRLGPEVLRASTAAAVALGAIGALGDRWCDRAHGGPTV</sequence>
<dbReference type="CDD" id="cd18084">
    <property type="entry name" value="RsmE-like"/>
    <property type="match status" value="1"/>
</dbReference>
<dbReference type="NCBIfam" id="NF008693">
    <property type="entry name" value="PRK11713.2-3"/>
    <property type="match status" value="1"/>
</dbReference>
<keyword evidence="5 12" id="KW-0963">Cytoplasm</keyword>
<feature type="domain" description="Ribosomal RNA small subunit methyltransferase E methyltransferase" evidence="13">
    <location>
        <begin position="75"/>
        <end position="232"/>
    </location>
</feature>
<name>A0ABP8S3R2_9PSEU</name>
<evidence type="ECO:0000259" key="13">
    <source>
        <dbReference type="Pfam" id="PF04452"/>
    </source>
</evidence>
<evidence type="ECO:0000256" key="9">
    <source>
        <dbReference type="ARBA" id="ARBA00022691"/>
    </source>
</evidence>
<evidence type="ECO:0000313" key="16">
    <source>
        <dbReference type="Proteomes" id="UP001501598"/>
    </source>
</evidence>
<keyword evidence="8 12" id="KW-0808">Transferase</keyword>